<feature type="domain" description="FAD-binding FR-type" evidence="2">
    <location>
        <begin position="103"/>
        <end position="228"/>
    </location>
</feature>
<sequence>MFKTTTCIDFPCLDTYLPDILDALEAHQLPVRRGALNQLIVGAEGEIALTVRPERLDITIQCQDRLMLNRLRYAVTSLIDFNAREVEPRIVWQGDTIGSTIPPDLQPLTVVATEYVTPRMRRIWFTGDDLARYDTLHQLHCRLLFRRGRGKPEVWPLMTDTGRIRWPEGAEKLDTRIYTVRSVDIGVGRLAVDFYLDDHGGPATNWARGAEPGDVVGFIGPAAQGPVIAQFQVFAGDETGLPGIARCLEALGANTRGVALIEVNGVEDEVPITAPPGVEIRWLYRRGAQPGTSRVLVEEFERICWPDNLERCSFWCGCEYRAFRELRQKARDLGLRSGQMVVFAHWRAGMSEPDIAAAGSRAIRD</sequence>
<dbReference type="InterPro" id="IPR007037">
    <property type="entry name" value="SIP_rossman_dom"/>
</dbReference>
<dbReference type="Pfam" id="PF04954">
    <property type="entry name" value="SIP"/>
    <property type="match status" value="1"/>
</dbReference>
<comment type="caution">
    <text evidence="3">The sequence shown here is derived from an EMBL/GenBank/DDBJ whole genome shotgun (WGS) entry which is preliminary data.</text>
</comment>
<dbReference type="InterPro" id="IPR039374">
    <property type="entry name" value="SIP_fam"/>
</dbReference>
<keyword evidence="4" id="KW-1185">Reference proteome</keyword>
<gene>
    <name evidence="3" type="ORF">RYS15_13490</name>
</gene>
<dbReference type="Gene3D" id="2.40.30.10">
    <property type="entry name" value="Translation factors"/>
    <property type="match status" value="1"/>
</dbReference>
<dbReference type="RefSeq" id="WP_316974196.1">
    <property type="nucleotide sequence ID" value="NZ_JAWIIJ010000008.1"/>
</dbReference>
<dbReference type="InterPro" id="IPR017927">
    <property type="entry name" value="FAD-bd_FR_type"/>
</dbReference>
<proteinExistence type="inferred from homology"/>
<accession>A0ABU3VZJ0</accession>
<dbReference type="SUPFAM" id="SSF63380">
    <property type="entry name" value="Riboflavin synthase domain-like"/>
    <property type="match status" value="1"/>
</dbReference>
<protein>
    <submittedName>
        <fullName evidence="3">Siderophore-interacting protein</fullName>
    </submittedName>
</protein>
<dbReference type="Gene3D" id="3.40.50.80">
    <property type="entry name" value="Nucleotide-binding domain of ferredoxin-NADP reductase (FNR) module"/>
    <property type="match status" value="1"/>
</dbReference>
<dbReference type="InterPro" id="IPR013113">
    <property type="entry name" value="SIP_FAD-bd"/>
</dbReference>
<reference evidence="3 4" key="1">
    <citation type="submission" date="2023-10" db="EMBL/GenBank/DDBJ databases">
        <title>Characteristics and mechanism of a salt-tolerant marine origin heterotrophic nitrifying- aerobic denitrifying bacteria Marinobacter xestospongiae HN1.</title>
        <authorList>
            <person name="Qi R."/>
        </authorList>
    </citation>
    <scope>NUCLEOTIDE SEQUENCE [LARGE SCALE GENOMIC DNA]</scope>
    <source>
        <strain evidence="3 4">HN1</strain>
    </source>
</reference>
<dbReference type="InterPro" id="IPR017938">
    <property type="entry name" value="Riboflavin_synthase-like_b-brl"/>
</dbReference>
<dbReference type="EMBL" id="JAWIIJ010000008">
    <property type="protein sequence ID" value="MDV2079699.1"/>
    <property type="molecule type" value="Genomic_DNA"/>
</dbReference>
<dbReference type="InterPro" id="IPR039261">
    <property type="entry name" value="FNR_nucleotide-bd"/>
</dbReference>
<comment type="similarity">
    <text evidence="1">Belongs to the SIP oxidoreductase family.</text>
</comment>
<dbReference type="Proteomes" id="UP001269819">
    <property type="component" value="Unassembled WGS sequence"/>
</dbReference>
<dbReference type="CDD" id="cd06193">
    <property type="entry name" value="siderophore_interacting"/>
    <property type="match status" value="1"/>
</dbReference>
<organism evidence="3 4">
    <name type="scientific">Marinobacter xestospongiae</name>
    <dbReference type="NCBI Taxonomy" id="994319"/>
    <lineage>
        <taxon>Bacteria</taxon>
        <taxon>Pseudomonadati</taxon>
        <taxon>Pseudomonadota</taxon>
        <taxon>Gammaproteobacteria</taxon>
        <taxon>Pseudomonadales</taxon>
        <taxon>Marinobacteraceae</taxon>
        <taxon>Marinobacter</taxon>
    </lineage>
</organism>
<dbReference type="PANTHER" id="PTHR30157:SF0">
    <property type="entry name" value="NADPH-DEPENDENT FERRIC-CHELATE REDUCTASE"/>
    <property type="match status" value="1"/>
</dbReference>
<evidence type="ECO:0000313" key="3">
    <source>
        <dbReference type="EMBL" id="MDV2079699.1"/>
    </source>
</evidence>
<dbReference type="PANTHER" id="PTHR30157">
    <property type="entry name" value="FERRIC REDUCTASE, NADPH-DEPENDENT"/>
    <property type="match status" value="1"/>
</dbReference>
<dbReference type="PROSITE" id="PS51384">
    <property type="entry name" value="FAD_FR"/>
    <property type="match status" value="1"/>
</dbReference>
<dbReference type="Pfam" id="PF08021">
    <property type="entry name" value="FAD_binding_9"/>
    <property type="match status" value="1"/>
</dbReference>
<evidence type="ECO:0000256" key="1">
    <source>
        <dbReference type="ARBA" id="ARBA00035644"/>
    </source>
</evidence>
<evidence type="ECO:0000313" key="4">
    <source>
        <dbReference type="Proteomes" id="UP001269819"/>
    </source>
</evidence>
<evidence type="ECO:0000259" key="2">
    <source>
        <dbReference type="PROSITE" id="PS51384"/>
    </source>
</evidence>
<name>A0ABU3VZJ0_9GAMM</name>